<dbReference type="NCBIfam" id="NF003759">
    <property type="entry name" value="PRK05352.1-2"/>
    <property type="match status" value="1"/>
</dbReference>
<dbReference type="HAMAP" id="MF_00425">
    <property type="entry name" value="NqrA"/>
    <property type="match status" value="1"/>
</dbReference>
<dbReference type="InterPro" id="IPR022615">
    <property type="entry name" value="NqrA_C_domain"/>
</dbReference>
<comment type="caution">
    <text evidence="12">The sequence shown here is derived from an EMBL/GenBank/DDBJ whole genome shotgun (WGS) entry which is preliminary data.</text>
</comment>
<keyword evidence="7 8" id="KW-0739">Sodium transport</keyword>
<protein>
    <recommendedName>
        <fullName evidence="8">Na(+)-translocating NADH-quinone reductase subunit A</fullName>
        <shortName evidence="8">Na(+)-NQR subunit A</shortName>
        <shortName evidence="8">Na(+)-translocating NQR subunit A</shortName>
        <ecNumber evidence="8">7.2.1.1</ecNumber>
    </recommendedName>
    <alternativeName>
        <fullName evidence="8">NQR complex subunit A</fullName>
    </alternativeName>
    <alternativeName>
        <fullName evidence="8">NQR-1 subunit A</fullName>
    </alternativeName>
</protein>
<evidence type="ECO:0000259" key="10">
    <source>
        <dbReference type="Pfam" id="PF11973"/>
    </source>
</evidence>
<evidence type="ECO:0000313" key="12">
    <source>
        <dbReference type="EMBL" id="RWX51735.1"/>
    </source>
</evidence>
<gene>
    <name evidence="8" type="primary">nqrA</name>
    <name evidence="12" type="ORF">VU01_10896</name>
</gene>
<evidence type="ECO:0000256" key="2">
    <source>
        <dbReference type="ARBA" id="ARBA00022967"/>
    </source>
</evidence>
<feature type="domain" description="NqrA second alpha/beta" evidence="11">
    <location>
        <begin position="116"/>
        <end position="257"/>
    </location>
</feature>
<evidence type="ECO:0000256" key="5">
    <source>
        <dbReference type="ARBA" id="ARBA00023065"/>
    </source>
</evidence>
<dbReference type="InterPro" id="IPR056147">
    <property type="entry name" value="NQRA_N"/>
</dbReference>
<sequence>MDFTITKGLDIPISGTPEQTIQEGTPVTEVALLGFDYIGLKPTMKVRVDDQVATGQLLFTDKKNPGVRFTAPAPGKVIAIHRGPRRRFESLVIELEGEERLSFTPPCPTPKDLPDTAAIKDILIQSGQWTALQTRPFGKVPSPEAEATSLFITAIDTQPLAADPAIIINEYRGDFILGLNVLQTLTAKTFLCCAQDITLRRSDHPNIEVAYFSGPHPAGLASTHIHLLDPVHSGKEVWHIGYQDVIAVGHLFRTGKLWEERVVALTGPSMQRPRLIKTLAGASVLELCQDEITDSQARLIAGSVLNGHRMGEENVHGYLGRYQQQICALPEKDGSGLLNWLRPGGDRYSSLPIFLSAFTKKAGTTFPLSTASWGGKRAILPMGTYEQVMPLNLIATALLKAIATGNTEKAASLGCLELIEEDLALCSFVCPGKNNFGPMLREVLTRIEEDG</sequence>
<evidence type="ECO:0000313" key="13">
    <source>
        <dbReference type="Proteomes" id="UP000288892"/>
    </source>
</evidence>
<keyword evidence="3 8" id="KW-0520">NAD</keyword>
<dbReference type="Pfam" id="PF05896">
    <property type="entry name" value="NQRA_N"/>
    <property type="match status" value="1"/>
</dbReference>
<evidence type="ECO:0000256" key="6">
    <source>
        <dbReference type="ARBA" id="ARBA00023075"/>
    </source>
</evidence>
<evidence type="ECO:0000259" key="9">
    <source>
        <dbReference type="Pfam" id="PF05896"/>
    </source>
</evidence>
<keyword evidence="13" id="KW-1185">Reference proteome</keyword>
<keyword evidence="2 8" id="KW-1278">Translocase</keyword>
<dbReference type="InterPro" id="IPR056148">
    <property type="entry name" value="NQRA_2nd"/>
</dbReference>
<reference evidence="12 13" key="1">
    <citation type="submission" date="2017-01" db="EMBL/GenBank/DDBJ databases">
        <title>The cable genome- insights into the physiology and evolution of filamentous bacteria capable of sulfide oxidation via long distance electron transfer.</title>
        <authorList>
            <person name="Schreiber L."/>
            <person name="Bjerg J.T."/>
            <person name="Boggild A."/>
            <person name="Van De Vossenberg J."/>
            <person name="Meysman F."/>
            <person name="Nielsen L.P."/>
            <person name="Schramm A."/>
            <person name="Kjeldsen K.U."/>
        </authorList>
    </citation>
    <scope>NUCLEOTIDE SEQUENCE [LARGE SCALE GENOMIC DNA]</scope>
    <source>
        <strain evidence="12">A5</strain>
    </source>
</reference>
<feature type="domain" description="NqrA N-terminal barrel-sandwich hybrid" evidence="9">
    <location>
        <begin position="4"/>
        <end position="95"/>
    </location>
</feature>
<keyword evidence="4 8" id="KW-0915">Sodium</keyword>
<comment type="catalytic activity">
    <reaction evidence="8">
        <text>a ubiquinone + n Na(+)(in) + NADH + H(+) = a ubiquinol + n Na(+)(out) + NAD(+)</text>
        <dbReference type="Rhea" id="RHEA:47748"/>
        <dbReference type="Rhea" id="RHEA-COMP:9565"/>
        <dbReference type="Rhea" id="RHEA-COMP:9566"/>
        <dbReference type="ChEBI" id="CHEBI:15378"/>
        <dbReference type="ChEBI" id="CHEBI:16389"/>
        <dbReference type="ChEBI" id="CHEBI:17976"/>
        <dbReference type="ChEBI" id="CHEBI:29101"/>
        <dbReference type="ChEBI" id="CHEBI:57540"/>
        <dbReference type="ChEBI" id="CHEBI:57945"/>
        <dbReference type="EC" id="7.2.1.1"/>
    </reaction>
</comment>
<comment type="similarity">
    <text evidence="8">Belongs to the NqrA family.</text>
</comment>
<comment type="subunit">
    <text evidence="8">Composed of six subunits; NqrA, NqrB, NqrC, NqrD, NqrE and NqrF.</text>
</comment>
<evidence type="ECO:0000256" key="8">
    <source>
        <dbReference type="HAMAP-Rule" id="MF_00425"/>
    </source>
</evidence>
<keyword evidence="6 8" id="KW-0830">Ubiquinone</keyword>
<dbReference type="Pfam" id="PF11973">
    <property type="entry name" value="NQRA_SLBB"/>
    <property type="match status" value="1"/>
</dbReference>
<evidence type="ECO:0000256" key="3">
    <source>
        <dbReference type="ARBA" id="ARBA00023027"/>
    </source>
</evidence>
<feature type="domain" description="Na(+)-translocating NADH-quinone reductase subunit A C-terminal" evidence="10">
    <location>
        <begin position="262"/>
        <end position="310"/>
    </location>
</feature>
<keyword evidence="5 8" id="KW-0406">Ion transport</keyword>
<accession>A0A444JF82</accession>
<dbReference type="Proteomes" id="UP000288892">
    <property type="component" value="Unassembled WGS sequence"/>
</dbReference>
<evidence type="ECO:0000256" key="1">
    <source>
        <dbReference type="ARBA" id="ARBA00022448"/>
    </source>
</evidence>
<proteinExistence type="inferred from homology"/>
<dbReference type="GO" id="GO:0006814">
    <property type="term" value="P:sodium ion transport"/>
    <property type="evidence" value="ECO:0007669"/>
    <property type="project" value="UniProtKB-UniRule"/>
</dbReference>
<keyword evidence="1 8" id="KW-0813">Transport</keyword>
<dbReference type="PANTHER" id="PTHR37839">
    <property type="entry name" value="NA(+)-TRANSLOCATING NADH-QUINONE REDUCTASE SUBUNIT A"/>
    <property type="match status" value="1"/>
</dbReference>
<keyword evidence="12" id="KW-0560">Oxidoreductase</keyword>
<dbReference type="InterPro" id="IPR008703">
    <property type="entry name" value="NqrA"/>
</dbReference>
<evidence type="ECO:0000259" key="11">
    <source>
        <dbReference type="Pfam" id="PF24836"/>
    </source>
</evidence>
<comment type="function">
    <text evidence="8">NQR complex catalyzes the reduction of ubiquinone-1 to ubiquinol by two successive reactions, coupled with the transport of Na(+) ions from the cytoplasm to the periplasm. NqrA to NqrE are probably involved in the second step, the conversion of ubisemiquinone to ubiquinol.</text>
</comment>
<dbReference type="EC" id="7.2.1.1" evidence="8"/>
<dbReference type="PANTHER" id="PTHR37839:SF1">
    <property type="entry name" value="NA(+)-TRANSLOCATING NADH-QUINONE REDUCTASE SUBUNIT A"/>
    <property type="match status" value="1"/>
</dbReference>
<dbReference type="GO" id="GO:0016655">
    <property type="term" value="F:oxidoreductase activity, acting on NAD(P)H, quinone or similar compound as acceptor"/>
    <property type="evidence" value="ECO:0007669"/>
    <property type="project" value="UniProtKB-UniRule"/>
</dbReference>
<dbReference type="EMBL" id="MTKS01000089">
    <property type="protein sequence ID" value="RWX51735.1"/>
    <property type="molecule type" value="Genomic_DNA"/>
</dbReference>
<evidence type="ECO:0000256" key="4">
    <source>
        <dbReference type="ARBA" id="ARBA00023053"/>
    </source>
</evidence>
<evidence type="ECO:0000256" key="7">
    <source>
        <dbReference type="ARBA" id="ARBA00023201"/>
    </source>
</evidence>
<dbReference type="AlphaFoldDB" id="A0A444JF82"/>
<organism evidence="12 13">
    <name type="scientific">Candidatus Electrothrix marina</name>
    <dbReference type="NCBI Taxonomy" id="1859130"/>
    <lineage>
        <taxon>Bacteria</taxon>
        <taxon>Pseudomonadati</taxon>
        <taxon>Thermodesulfobacteriota</taxon>
        <taxon>Desulfobulbia</taxon>
        <taxon>Desulfobulbales</taxon>
        <taxon>Desulfobulbaceae</taxon>
        <taxon>Candidatus Electrothrix</taxon>
    </lineage>
</organism>
<dbReference type="NCBIfam" id="TIGR01936">
    <property type="entry name" value="nqrA"/>
    <property type="match status" value="1"/>
</dbReference>
<name>A0A444JF82_9BACT</name>
<dbReference type="Pfam" id="PF24836">
    <property type="entry name" value="NQRA_2nd"/>
    <property type="match status" value="1"/>
</dbReference>